<dbReference type="HAMAP" id="MF_00848">
    <property type="entry name" value="Uup"/>
    <property type="match status" value="1"/>
</dbReference>
<dbReference type="InterPro" id="IPR003439">
    <property type="entry name" value="ABC_transporter-like_ATP-bd"/>
</dbReference>
<dbReference type="Gene3D" id="3.40.50.300">
    <property type="entry name" value="P-loop containing nucleotide triphosphate hydrolases"/>
    <property type="match status" value="2"/>
</dbReference>
<dbReference type="InterPro" id="IPR051309">
    <property type="entry name" value="ABCF_ATPase"/>
</dbReference>
<organism evidence="13 14">
    <name type="scientific">Echinimonas agarilytica</name>
    <dbReference type="NCBI Taxonomy" id="1215918"/>
    <lineage>
        <taxon>Bacteria</taxon>
        <taxon>Pseudomonadati</taxon>
        <taxon>Pseudomonadota</taxon>
        <taxon>Gammaproteobacteria</taxon>
        <taxon>Alteromonadales</taxon>
        <taxon>Echinimonadaceae</taxon>
        <taxon>Echinimonas</taxon>
    </lineage>
</organism>
<feature type="domain" description="ABC transporter" evidence="12">
    <location>
        <begin position="4"/>
        <end position="251"/>
    </location>
</feature>
<dbReference type="PROSITE" id="PS00211">
    <property type="entry name" value="ABC_TRANSPORTER_1"/>
    <property type="match status" value="2"/>
</dbReference>
<dbReference type="EMBL" id="JAMQGP010000009">
    <property type="protein sequence ID" value="MCM2681171.1"/>
    <property type="molecule type" value="Genomic_DNA"/>
</dbReference>
<dbReference type="InterPro" id="IPR037118">
    <property type="entry name" value="Val-tRNA_synth_C_sf"/>
</dbReference>
<comment type="catalytic activity">
    <reaction evidence="9 11">
        <text>ATP + H2O = ADP + phosphate + H(+)</text>
        <dbReference type="Rhea" id="RHEA:13065"/>
        <dbReference type="ChEBI" id="CHEBI:15377"/>
        <dbReference type="ChEBI" id="CHEBI:15378"/>
        <dbReference type="ChEBI" id="CHEBI:30616"/>
        <dbReference type="ChEBI" id="CHEBI:43474"/>
        <dbReference type="ChEBI" id="CHEBI:456216"/>
    </reaction>
</comment>
<evidence type="ECO:0000256" key="3">
    <source>
        <dbReference type="ARBA" id="ARBA00022741"/>
    </source>
</evidence>
<sequence>MTILSLNNASLAFGHTPLLDRADLQIAERERLCIVGRNGTGKSTLMKVIKGDILLDDGAIKFIGTPKIAYLPQDPPTKTKQDVLSYVLAGEPKWQAQLSEYDAIIDKISDDPAAMRRFETLQSEMEVSGAWQGEMQAKQAIQKLDLEPDMQLSSLSGGWLRRAALAQALVTQPNILLLDEPTNHLDIDAIKWLEQFLVSLNITLIFISHDRQFIRSMATRIIDLDRGQLVSFPGNYDAYVEGKAKLIEEEERNNALFDKKLAEEEVWIRQGIKARRTRNEGRVRALEELRKQRKARLNKQGTARGKIAVAEASSKIVFELQNIVVKQGEQLLIDRFESLIQKGDRLALVGPNGCGKSTLIKTMLGDHQDVDGVVKRAQNLEVAYFDQHRAQLPPEATVADFVGDGKQQLEVNGKPRHVLGYLQDFLFSPARARSPISALSGGEKNRLLLAKLFLKPSNLLVLDEPTNDLDIETLDLLEELVCNYAGTILLVSHDREFVNRVATSCWLFEGEGVLTEIYGGFNEINQYLEQKVKKRVETPVTVESKSAKPVNKKQNNKLSFKLKLELEELPDRILKLETDLENLQQQVNSAEFFTLPQEQTAPILEQLTKAQAELDVVYARWDELEELSNTNKD</sequence>
<dbReference type="Pfam" id="PF12848">
    <property type="entry name" value="ABC_tran_Xtn"/>
    <property type="match status" value="1"/>
</dbReference>
<evidence type="ECO:0000256" key="10">
    <source>
        <dbReference type="ARBA" id="ARBA00061478"/>
    </source>
</evidence>
<keyword evidence="3 11" id="KW-0547">Nucleotide-binding</keyword>
<dbReference type="InterPro" id="IPR043686">
    <property type="entry name" value="Uup"/>
</dbReference>
<name>A0AA41WB66_9GAMM</name>
<dbReference type="Pfam" id="PF00005">
    <property type="entry name" value="ABC_tran"/>
    <property type="match status" value="2"/>
</dbReference>
<dbReference type="SMART" id="SM00382">
    <property type="entry name" value="AAA"/>
    <property type="match status" value="2"/>
</dbReference>
<feature type="domain" description="ABC transporter" evidence="12">
    <location>
        <begin position="318"/>
        <end position="544"/>
    </location>
</feature>
<comment type="subcellular location">
    <subcellularLocation>
        <location evidence="11">Cytoplasm</location>
    </subcellularLocation>
    <text evidence="11">Associates with ribosomes.</text>
</comment>
<comment type="similarity">
    <text evidence="10 11">Belongs to the ABC transporter superfamily. ABCF family. Uup subfamily.</text>
</comment>
<dbReference type="Pfam" id="PF16326">
    <property type="entry name" value="ABC_tran_CTD"/>
    <property type="match status" value="1"/>
</dbReference>
<dbReference type="InterPro" id="IPR032524">
    <property type="entry name" value="ABC_tran_C"/>
</dbReference>
<dbReference type="PROSITE" id="PS50893">
    <property type="entry name" value="ABC_TRANSPORTER_2"/>
    <property type="match status" value="2"/>
</dbReference>
<dbReference type="FunFam" id="3.40.50.300:FF:000011">
    <property type="entry name" value="Putative ABC transporter ATP-binding component"/>
    <property type="match status" value="1"/>
</dbReference>
<dbReference type="CDD" id="cd03221">
    <property type="entry name" value="ABCF_EF-3"/>
    <property type="match status" value="2"/>
</dbReference>
<evidence type="ECO:0000259" key="12">
    <source>
        <dbReference type="PROSITE" id="PS50893"/>
    </source>
</evidence>
<dbReference type="InterPro" id="IPR027417">
    <property type="entry name" value="P-loop_NTPase"/>
</dbReference>
<gene>
    <name evidence="11" type="primary">uup</name>
    <name evidence="13" type="ORF">NAF29_16105</name>
</gene>
<keyword evidence="5 11" id="KW-0378">Hydrolase</keyword>
<dbReference type="Gene3D" id="1.10.287.380">
    <property type="entry name" value="Valyl-tRNA synthetase, C-terminal domain"/>
    <property type="match status" value="1"/>
</dbReference>
<evidence type="ECO:0000256" key="9">
    <source>
        <dbReference type="ARBA" id="ARBA00049360"/>
    </source>
</evidence>
<proteinExistence type="inferred from homology"/>
<evidence type="ECO:0000313" key="14">
    <source>
        <dbReference type="Proteomes" id="UP001165393"/>
    </source>
</evidence>
<evidence type="ECO:0000256" key="4">
    <source>
        <dbReference type="ARBA" id="ARBA00022763"/>
    </source>
</evidence>
<keyword evidence="7 11" id="KW-0238">DNA-binding</keyword>
<dbReference type="GO" id="GO:0005737">
    <property type="term" value="C:cytoplasm"/>
    <property type="evidence" value="ECO:0007669"/>
    <property type="project" value="UniProtKB-SubCell"/>
</dbReference>
<keyword evidence="14" id="KW-1185">Reference proteome</keyword>
<evidence type="ECO:0000256" key="5">
    <source>
        <dbReference type="ARBA" id="ARBA00022801"/>
    </source>
</evidence>
<evidence type="ECO:0000256" key="2">
    <source>
        <dbReference type="ARBA" id="ARBA00022737"/>
    </source>
</evidence>
<evidence type="ECO:0000256" key="7">
    <source>
        <dbReference type="ARBA" id="ARBA00023125"/>
    </source>
</evidence>
<evidence type="ECO:0000256" key="8">
    <source>
        <dbReference type="ARBA" id="ARBA00023204"/>
    </source>
</evidence>
<dbReference type="SUPFAM" id="SSF52540">
    <property type="entry name" value="P-loop containing nucleoside triphosphate hydrolases"/>
    <property type="match status" value="2"/>
</dbReference>
<keyword evidence="1 11" id="KW-0963">Cytoplasm</keyword>
<accession>A0AA41WB66</accession>
<dbReference type="AlphaFoldDB" id="A0AA41WB66"/>
<dbReference type="FunFam" id="3.40.50.300:FF:000309">
    <property type="entry name" value="ABC transporter ATP-binding protein"/>
    <property type="match status" value="1"/>
</dbReference>
<dbReference type="GO" id="GO:0003677">
    <property type="term" value="F:DNA binding"/>
    <property type="evidence" value="ECO:0007669"/>
    <property type="project" value="UniProtKB-UniRule"/>
</dbReference>
<dbReference type="InterPro" id="IPR032781">
    <property type="entry name" value="ABC_tran_Xtn"/>
</dbReference>
<keyword evidence="4 11" id="KW-0227">DNA damage</keyword>
<evidence type="ECO:0000256" key="11">
    <source>
        <dbReference type="HAMAP-Rule" id="MF_00848"/>
    </source>
</evidence>
<dbReference type="Proteomes" id="UP001165393">
    <property type="component" value="Unassembled WGS sequence"/>
</dbReference>
<comment type="function">
    <text evidence="11">Probably plays a role in ribosome assembly or function. May be involved in resolution of branched DNA intermediates that result from template switching in postreplication gaps. Binds DNA and has ATPase activity.</text>
</comment>
<dbReference type="GO" id="GO:0006281">
    <property type="term" value="P:DNA repair"/>
    <property type="evidence" value="ECO:0007669"/>
    <property type="project" value="UniProtKB-KW"/>
</dbReference>
<keyword evidence="6 11" id="KW-0067">ATP-binding</keyword>
<dbReference type="EC" id="3.6.1.-" evidence="11"/>
<keyword evidence="8 11" id="KW-0234">DNA repair</keyword>
<feature type="binding site" evidence="11">
    <location>
        <begin position="36"/>
        <end position="43"/>
    </location>
    <ligand>
        <name>ATP</name>
        <dbReference type="ChEBI" id="CHEBI:30616"/>
        <label>1</label>
    </ligand>
</feature>
<evidence type="ECO:0000256" key="6">
    <source>
        <dbReference type="ARBA" id="ARBA00022840"/>
    </source>
</evidence>
<dbReference type="GO" id="GO:0005524">
    <property type="term" value="F:ATP binding"/>
    <property type="evidence" value="ECO:0007669"/>
    <property type="project" value="UniProtKB-UniRule"/>
</dbReference>
<evidence type="ECO:0000313" key="13">
    <source>
        <dbReference type="EMBL" id="MCM2681171.1"/>
    </source>
</evidence>
<dbReference type="RefSeq" id="WP_251262655.1">
    <property type="nucleotide sequence ID" value="NZ_JAMQGP010000009.1"/>
</dbReference>
<dbReference type="PANTHER" id="PTHR42855:SF1">
    <property type="entry name" value="ABC TRANSPORTER DOMAIN-CONTAINING PROTEIN"/>
    <property type="match status" value="1"/>
</dbReference>
<reference evidence="13 14" key="1">
    <citation type="journal article" date="2013" name="Antonie Van Leeuwenhoek">
        <title>Echinimonas agarilytica gen. nov., sp. nov., a new gammaproteobacterium isolated from the sea urchin Strongylocentrotus intermedius.</title>
        <authorList>
            <person name="Nedashkovskaya O.I."/>
            <person name="Stenkova A.M."/>
            <person name="Zhukova N.V."/>
            <person name="Van Trappen S."/>
            <person name="Lee J.S."/>
            <person name="Kim S.B."/>
        </authorList>
    </citation>
    <scope>NUCLEOTIDE SEQUENCE [LARGE SCALE GENOMIC DNA]</scope>
    <source>
        <strain evidence="13 14">KMM 6351</strain>
    </source>
</reference>
<comment type="caution">
    <text evidence="13">The sequence shown here is derived from an EMBL/GenBank/DDBJ whole genome shotgun (WGS) entry which is preliminary data.</text>
</comment>
<keyword evidence="2 11" id="KW-0677">Repeat</keyword>
<evidence type="ECO:0000256" key="1">
    <source>
        <dbReference type="ARBA" id="ARBA00022490"/>
    </source>
</evidence>
<dbReference type="InterPro" id="IPR017871">
    <property type="entry name" value="ABC_transporter-like_CS"/>
</dbReference>
<dbReference type="PANTHER" id="PTHR42855">
    <property type="entry name" value="ABC TRANSPORTER ATP-BINDING SUBUNIT"/>
    <property type="match status" value="1"/>
</dbReference>
<dbReference type="GO" id="GO:0043022">
    <property type="term" value="F:ribosome binding"/>
    <property type="evidence" value="ECO:0007669"/>
    <property type="project" value="UniProtKB-UniRule"/>
</dbReference>
<dbReference type="InterPro" id="IPR003593">
    <property type="entry name" value="AAA+_ATPase"/>
</dbReference>
<dbReference type="GO" id="GO:0016887">
    <property type="term" value="F:ATP hydrolysis activity"/>
    <property type="evidence" value="ECO:0007669"/>
    <property type="project" value="UniProtKB-UniRule"/>
</dbReference>
<protein>
    <recommendedName>
        <fullName evidence="11">ATP-binding protein Uup</fullName>
        <ecNumber evidence="11">3.6.1.-</ecNumber>
    </recommendedName>
</protein>
<feature type="binding site" evidence="11">
    <location>
        <begin position="350"/>
        <end position="357"/>
    </location>
    <ligand>
        <name>ATP</name>
        <dbReference type="ChEBI" id="CHEBI:30616"/>
        <label>2</label>
    </ligand>
</feature>